<gene>
    <name evidence="2" type="ORF">CGGC5_v010918</name>
</gene>
<reference evidence="2 3" key="2">
    <citation type="submission" date="2020-04" db="EMBL/GenBank/DDBJ databases">
        <title>Genome sequencing and assembly of multiple isolates from the Colletotrichum gloeosporioides species complex.</title>
        <authorList>
            <person name="Gan P."/>
            <person name="Shirasu K."/>
        </authorList>
    </citation>
    <scope>NUCLEOTIDE SEQUENCE [LARGE SCALE GENOMIC DNA]</scope>
    <source>
        <strain evidence="2 3">Nara gc5</strain>
    </source>
</reference>
<evidence type="ECO:0000313" key="2">
    <source>
        <dbReference type="EMBL" id="KAF4480309.1"/>
    </source>
</evidence>
<sequence length="86" mass="9293">MNGVVFISVTPLMLIQTLVDWNGNDSWKMASASILPLVLSARAIVRVCSKQQSLAHAAEDNGHQARHVPNVIFADSSSDSDISFLV</sequence>
<proteinExistence type="predicted"/>
<dbReference type="GeneID" id="90980121"/>
<feature type="signal peptide" evidence="1">
    <location>
        <begin position="1"/>
        <end position="17"/>
    </location>
</feature>
<dbReference type="InParanoid" id="A0A7J6IU44"/>
<dbReference type="EMBL" id="ANPB02000006">
    <property type="protein sequence ID" value="KAF4480309.1"/>
    <property type="molecule type" value="Genomic_DNA"/>
</dbReference>
<protein>
    <submittedName>
        <fullName evidence="2">Uncharacterized protein</fullName>
    </submittedName>
</protein>
<name>A0A7J6IU44_COLFN</name>
<evidence type="ECO:0000313" key="3">
    <source>
        <dbReference type="Proteomes" id="UP000011096"/>
    </source>
</evidence>
<comment type="caution">
    <text evidence="2">The sequence shown here is derived from an EMBL/GenBank/DDBJ whole genome shotgun (WGS) entry which is preliminary data.</text>
</comment>
<keyword evidence="1" id="KW-0732">Signal</keyword>
<reference evidence="2 3" key="1">
    <citation type="submission" date="2012-08" db="EMBL/GenBank/DDBJ databases">
        <authorList>
            <person name="Gan P.H.P."/>
            <person name="Ikeda K."/>
            <person name="Irieda H."/>
            <person name="Narusaka M."/>
            <person name="O'Connell R.J."/>
            <person name="Narusaka Y."/>
            <person name="Takano Y."/>
            <person name="Kubo Y."/>
            <person name="Shirasu K."/>
        </authorList>
    </citation>
    <scope>NUCLEOTIDE SEQUENCE [LARGE SCALE GENOMIC DNA]</scope>
    <source>
        <strain evidence="2 3">Nara gc5</strain>
    </source>
</reference>
<accession>A0A7J6IU44</accession>
<feature type="chain" id="PRO_5029494230" evidence="1">
    <location>
        <begin position="18"/>
        <end position="86"/>
    </location>
</feature>
<dbReference type="RefSeq" id="XP_066008093.1">
    <property type="nucleotide sequence ID" value="XM_066152434.1"/>
</dbReference>
<dbReference type="Proteomes" id="UP000011096">
    <property type="component" value="Unassembled WGS sequence"/>
</dbReference>
<organism evidence="2 3">
    <name type="scientific">Colletotrichum fructicola (strain Nara gc5)</name>
    <name type="common">Anthracnose fungus</name>
    <name type="synonym">Colletotrichum gloeosporioides (strain Nara gc5)</name>
    <dbReference type="NCBI Taxonomy" id="1213859"/>
    <lineage>
        <taxon>Eukaryota</taxon>
        <taxon>Fungi</taxon>
        <taxon>Dikarya</taxon>
        <taxon>Ascomycota</taxon>
        <taxon>Pezizomycotina</taxon>
        <taxon>Sordariomycetes</taxon>
        <taxon>Hypocreomycetidae</taxon>
        <taxon>Glomerellales</taxon>
        <taxon>Glomerellaceae</taxon>
        <taxon>Colletotrichum</taxon>
        <taxon>Colletotrichum gloeosporioides species complex</taxon>
    </lineage>
</organism>
<evidence type="ECO:0000256" key="1">
    <source>
        <dbReference type="SAM" id="SignalP"/>
    </source>
</evidence>
<keyword evidence="3" id="KW-1185">Reference proteome</keyword>
<dbReference type="AlphaFoldDB" id="A0A7J6IU44"/>